<dbReference type="GO" id="GO:0003677">
    <property type="term" value="F:DNA binding"/>
    <property type="evidence" value="ECO:0007669"/>
    <property type="project" value="InterPro"/>
</dbReference>
<evidence type="ECO:0000259" key="2">
    <source>
        <dbReference type="Pfam" id="PF03749"/>
    </source>
</evidence>
<evidence type="ECO:0000313" key="5">
    <source>
        <dbReference type="Proteomes" id="UP000014923"/>
    </source>
</evidence>
<dbReference type="eggNOG" id="COG1489">
    <property type="taxonomic scope" value="Bacteria"/>
</dbReference>
<feature type="domain" description="SfsA N-terminal OB" evidence="3">
    <location>
        <begin position="17"/>
        <end position="80"/>
    </location>
</feature>
<name>R7RPW9_9CLOT</name>
<dbReference type="InterPro" id="IPR005224">
    <property type="entry name" value="SfsA"/>
</dbReference>
<protein>
    <recommendedName>
        <fullName evidence="1">Sugar fermentation stimulation protein homolog</fullName>
    </recommendedName>
</protein>
<dbReference type="AlphaFoldDB" id="R7RPW9"/>
<dbReference type="Gene3D" id="2.40.50.580">
    <property type="match status" value="1"/>
</dbReference>
<keyword evidence="5" id="KW-1185">Reference proteome</keyword>
<dbReference type="InterPro" id="IPR040452">
    <property type="entry name" value="SfsA_C"/>
</dbReference>
<evidence type="ECO:0000256" key="1">
    <source>
        <dbReference type="HAMAP-Rule" id="MF_00095"/>
    </source>
</evidence>
<comment type="caution">
    <text evidence="4">The sequence shown here is derived from an EMBL/GenBank/DDBJ whole genome shotgun (WGS) entry which is preliminary data.</text>
</comment>
<dbReference type="CDD" id="cd22359">
    <property type="entry name" value="SfsA-like_bacterial"/>
    <property type="match status" value="1"/>
</dbReference>
<dbReference type="HAMAP" id="MF_00095">
    <property type="entry name" value="SfsA"/>
    <property type="match status" value="1"/>
</dbReference>
<dbReference type="OrthoDB" id="9802365at2"/>
<evidence type="ECO:0000259" key="3">
    <source>
        <dbReference type="Pfam" id="PF17746"/>
    </source>
</evidence>
<reference evidence="4" key="1">
    <citation type="submission" date="2013-03" db="EMBL/GenBank/DDBJ databases">
        <title>Draft genome sequence of the hydrogen-ethanol-producing anaerobic alkalithermophilic Caloramator celere.</title>
        <authorList>
            <person name="Ciranna A."/>
            <person name="Larjo A."/>
            <person name="Kivisto A."/>
            <person name="Santala V."/>
            <person name="Roos C."/>
            <person name="Karp M."/>
        </authorList>
    </citation>
    <scope>NUCLEOTIDE SEQUENCE [LARGE SCALE GENOMIC DNA]</scope>
    <source>
        <strain evidence="4">DSM 8682</strain>
    </source>
</reference>
<proteinExistence type="inferred from homology"/>
<gene>
    <name evidence="1" type="primary">sfsA</name>
    <name evidence="4" type="ORF">TCEL_00298</name>
</gene>
<dbReference type="NCBIfam" id="TIGR00230">
    <property type="entry name" value="sfsA"/>
    <property type="match status" value="1"/>
</dbReference>
<sequence length="235" mass="27348">MGYKIEGEKVEAIFKIRLNRFQALVDIDGKEEIVHVPNTGRLKELLIPNTKVFLIKSNNELRKTKYSLMFVEKKKKLICINSSLANRVLEEEMRSGRIHLGYGDIKREVTFGNSKFDFCINGDNKTFIEVKCATYEDNNVAKFPDAPTERGRRHIEELISIKNMGMDSKIIFIAFMDYASYFVPFKEIDEKFYECILKAYRSGVDIKCYRCNISLDEISIKDEIPVVLDIDNHYQ</sequence>
<organism evidence="4 5">
    <name type="scientific">Thermobrachium celere DSM 8682</name>
    <dbReference type="NCBI Taxonomy" id="941824"/>
    <lineage>
        <taxon>Bacteria</taxon>
        <taxon>Bacillati</taxon>
        <taxon>Bacillota</taxon>
        <taxon>Clostridia</taxon>
        <taxon>Eubacteriales</taxon>
        <taxon>Clostridiaceae</taxon>
        <taxon>Thermobrachium</taxon>
    </lineage>
</organism>
<dbReference type="Pfam" id="PF17746">
    <property type="entry name" value="SfsA_N"/>
    <property type="match status" value="1"/>
</dbReference>
<dbReference type="Gene3D" id="3.40.1350.60">
    <property type="match status" value="1"/>
</dbReference>
<dbReference type="PANTHER" id="PTHR30545:SF2">
    <property type="entry name" value="SUGAR FERMENTATION STIMULATION PROTEIN A"/>
    <property type="match status" value="1"/>
</dbReference>
<dbReference type="Proteomes" id="UP000014923">
    <property type="component" value="Unassembled WGS sequence"/>
</dbReference>
<accession>R7RPW9</accession>
<comment type="similarity">
    <text evidence="1">Belongs to the SfsA family.</text>
</comment>
<evidence type="ECO:0000313" key="4">
    <source>
        <dbReference type="EMBL" id="CDF58252.1"/>
    </source>
</evidence>
<dbReference type="EMBL" id="CAVN010000095">
    <property type="protein sequence ID" value="CDF58252.1"/>
    <property type="molecule type" value="Genomic_DNA"/>
</dbReference>
<feature type="domain" description="Sugar fermentation stimulation protein C-terminal" evidence="2">
    <location>
        <begin position="84"/>
        <end position="216"/>
    </location>
</feature>
<dbReference type="RefSeq" id="WP_018662162.1">
    <property type="nucleotide sequence ID" value="NZ_HF952018.1"/>
</dbReference>
<dbReference type="Pfam" id="PF03749">
    <property type="entry name" value="SfsA"/>
    <property type="match status" value="1"/>
</dbReference>
<dbReference type="InterPro" id="IPR041465">
    <property type="entry name" value="SfsA_N"/>
</dbReference>
<dbReference type="PANTHER" id="PTHR30545">
    <property type="entry name" value="SUGAR FERMENTATION STIMULATION PROTEIN A"/>
    <property type="match status" value="1"/>
</dbReference>
<dbReference type="HOGENOM" id="CLU_052299_1_0_9"/>